<evidence type="ECO:0000256" key="7">
    <source>
        <dbReference type="ARBA" id="ARBA00022676"/>
    </source>
</evidence>
<dbReference type="GO" id="GO:0006679">
    <property type="term" value="P:glucosylceramide biosynthetic process"/>
    <property type="evidence" value="ECO:0007669"/>
    <property type="project" value="TreeGrafter"/>
</dbReference>
<dbReference type="CDD" id="cd02520">
    <property type="entry name" value="Glucosylceramide_synthase"/>
    <property type="match status" value="1"/>
</dbReference>
<comment type="pathway">
    <text evidence="2">Lipid metabolism; sphingolipid metabolism.</text>
</comment>
<keyword evidence="13" id="KW-0472">Membrane</keyword>
<accession>A0A6P7S824</accession>
<evidence type="ECO:0000256" key="13">
    <source>
        <dbReference type="ARBA" id="ARBA00023136"/>
    </source>
</evidence>
<dbReference type="GO" id="GO:0008120">
    <property type="term" value="F:ceramide glucosyltransferase activity"/>
    <property type="evidence" value="ECO:0007669"/>
    <property type="project" value="UniProtKB-EC"/>
</dbReference>
<evidence type="ECO:0000256" key="11">
    <source>
        <dbReference type="ARBA" id="ARBA00023034"/>
    </source>
</evidence>
<name>A0A6P7S824_9MOLL</name>
<evidence type="ECO:0000256" key="4">
    <source>
        <dbReference type="ARBA" id="ARBA00006739"/>
    </source>
</evidence>
<sequence>MLQFCMWSVMEEQVYAYVLFFFGLIGLIIYFFTAFALMVSLFSGRLCLYQQTNPLLEHDELPGVSVIKPLMGVDPLLEENIESHFKICYPQLEILFCVQDDQDPAIGVVKRLQQKYPKVDSHLFIGDKNEIVNPLVKNMSPAYAAAKYGYIWVSTSRIKANSDILYDMVGKILKPNVGLVHQMPFTTDQPGFAAAVEKVYFGCVVPRYFLALNYLGFNCFVGMSYLLRKAALDEAKGLSWYGRYLAEDYYLGRAIRDRGYSLVISAFPAQQNVGLLSMANYKDRMVRWLRLRFSMIPFVTIIIEPLTECLPLGLYGSWSIHHFLGVNPYYIFSFHILGWLIIDYLQLKNIQRTGLAFSKLTFVMAWLCRELMTLVIVIEAFLKPQQIQWGKRTYRVDFNGLTHLVQNNRPTLNV</sequence>
<dbReference type="AlphaFoldDB" id="A0A6P7S824"/>
<evidence type="ECO:0000313" key="17">
    <source>
        <dbReference type="RefSeq" id="XP_029634330.1"/>
    </source>
</evidence>
<dbReference type="InterPro" id="IPR025993">
    <property type="entry name" value="Ceramide_glucosylTrfase"/>
</dbReference>
<keyword evidence="7" id="KW-0328">Glycosyltransferase</keyword>
<dbReference type="FunFam" id="3.90.550.10:FF:000041">
    <property type="entry name" value="UDP-glucose ceramide glucosyltransferase"/>
    <property type="match status" value="1"/>
</dbReference>
<comment type="similarity">
    <text evidence="4">Belongs to the glycosyltransferase 2 family.</text>
</comment>
<keyword evidence="10" id="KW-1133">Transmembrane helix</keyword>
<keyword evidence="11" id="KW-0333">Golgi apparatus</keyword>
<keyword evidence="16" id="KW-1185">Reference proteome</keyword>
<evidence type="ECO:0000313" key="16">
    <source>
        <dbReference type="Proteomes" id="UP000515154"/>
    </source>
</evidence>
<evidence type="ECO:0000256" key="8">
    <source>
        <dbReference type="ARBA" id="ARBA00022679"/>
    </source>
</evidence>
<evidence type="ECO:0000256" key="1">
    <source>
        <dbReference type="ARBA" id="ARBA00004653"/>
    </source>
</evidence>
<dbReference type="EC" id="2.4.1.80" evidence="5"/>
<comment type="catalytic activity">
    <reaction evidence="14">
        <text>UDP-alpha-D-xylose + an N-acylsphing-4-enine = a beta-D-xylosyl-(1&lt;-&gt;1')-N-acylsphing-4-enine + UDP + H(+)</text>
        <dbReference type="Rhea" id="RHEA:70243"/>
        <dbReference type="ChEBI" id="CHEBI:15378"/>
        <dbReference type="ChEBI" id="CHEBI:52639"/>
        <dbReference type="ChEBI" id="CHEBI:57632"/>
        <dbReference type="ChEBI" id="CHEBI:58223"/>
        <dbReference type="ChEBI" id="CHEBI:189068"/>
    </reaction>
    <physiologicalReaction direction="left-to-right" evidence="14">
        <dbReference type="Rhea" id="RHEA:70244"/>
    </physiologicalReaction>
</comment>
<organism evidence="16 17">
    <name type="scientific">Octopus sinensis</name>
    <name type="common">East Asian common octopus</name>
    <dbReference type="NCBI Taxonomy" id="2607531"/>
    <lineage>
        <taxon>Eukaryota</taxon>
        <taxon>Metazoa</taxon>
        <taxon>Spiralia</taxon>
        <taxon>Lophotrochozoa</taxon>
        <taxon>Mollusca</taxon>
        <taxon>Cephalopoda</taxon>
        <taxon>Coleoidea</taxon>
        <taxon>Octopodiformes</taxon>
        <taxon>Octopoda</taxon>
        <taxon>Incirrata</taxon>
        <taxon>Octopodidae</taxon>
        <taxon>Octopus</taxon>
    </lineage>
</organism>
<proteinExistence type="inferred from homology"/>
<evidence type="ECO:0000256" key="6">
    <source>
        <dbReference type="ARBA" id="ARBA00022516"/>
    </source>
</evidence>
<dbReference type="PANTHER" id="PTHR12726">
    <property type="entry name" value="CERAMIDE GLUCOSYLTRANSFERASE"/>
    <property type="match status" value="1"/>
</dbReference>
<dbReference type="PANTHER" id="PTHR12726:SF0">
    <property type="entry name" value="CERAMIDE GLUCOSYLTRANSFERASE"/>
    <property type="match status" value="1"/>
</dbReference>
<reference evidence="17" key="1">
    <citation type="submission" date="2025-08" db="UniProtKB">
        <authorList>
            <consortium name="RefSeq"/>
        </authorList>
    </citation>
    <scope>IDENTIFICATION</scope>
</reference>
<evidence type="ECO:0000256" key="15">
    <source>
        <dbReference type="ARBA" id="ARBA00048104"/>
    </source>
</evidence>
<dbReference type="Proteomes" id="UP000515154">
    <property type="component" value="Linkage group LG3"/>
</dbReference>
<evidence type="ECO:0000256" key="2">
    <source>
        <dbReference type="ARBA" id="ARBA00004760"/>
    </source>
</evidence>
<evidence type="ECO:0000256" key="9">
    <source>
        <dbReference type="ARBA" id="ARBA00022692"/>
    </source>
</evidence>
<dbReference type="UniPathway" id="UPA00222"/>
<keyword evidence="9" id="KW-0812">Transmembrane</keyword>
<evidence type="ECO:0000256" key="14">
    <source>
        <dbReference type="ARBA" id="ARBA00047869"/>
    </source>
</evidence>
<dbReference type="Pfam" id="PF13506">
    <property type="entry name" value="Glyco_transf_21"/>
    <property type="match status" value="1"/>
</dbReference>
<evidence type="ECO:0000256" key="10">
    <source>
        <dbReference type="ARBA" id="ARBA00022989"/>
    </source>
</evidence>
<keyword evidence="6" id="KW-0444">Lipid biosynthesis</keyword>
<dbReference type="Gene3D" id="3.90.550.10">
    <property type="entry name" value="Spore Coat Polysaccharide Biosynthesis Protein SpsA, Chain A"/>
    <property type="match status" value="1"/>
</dbReference>
<gene>
    <name evidence="17" type="primary">LOC115209887</name>
</gene>
<dbReference type="KEGG" id="osn:115209887"/>
<evidence type="ECO:0000256" key="5">
    <source>
        <dbReference type="ARBA" id="ARBA00012699"/>
    </source>
</evidence>
<keyword evidence="12" id="KW-0443">Lipid metabolism</keyword>
<keyword evidence="8" id="KW-0808">Transferase</keyword>
<dbReference type="SUPFAM" id="SSF53448">
    <property type="entry name" value="Nucleotide-diphospho-sugar transferases"/>
    <property type="match status" value="1"/>
</dbReference>
<dbReference type="GO" id="GO:0000139">
    <property type="term" value="C:Golgi membrane"/>
    <property type="evidence" value="ECO:0007669"/>
    <property type="project" value="UniProtKB-SubCell"/>
</dbReference>
<comment type="catalytic activity">
    <reaction evidence="15">
        <text>N-(9Z-octadecenoyl)-sphing-4-enine + UDP-alpha-D-xylose = beta-D-xylosyl-(1&lt;-&gt;1')-N-(9Z-octadecenoyl)-sphing-4-enine + UDP + H(+)</text>
        <dbReference type="Rhea" id="RHEA:70247"/>
        <dbReference type="ChEBI" id="CHEBI:15378"/>
        <dbReference type="ChEBI" id="CHEBI:57632"/>
        <dbReference type="ChEBI" id="CHEBI:58223"/>
        <dbReference type="ChEBI" id="CHEBI:77996"/>
        <dbReference type="ChEBI" id="CHEBI:189081"/>
    </reaction>
    <physiologicalReaction direction="left-to-right" evidence="15">
        <dbReference type="Rhea" id="RHEA:70248"/>
    </physiologicalReaction>
</comment>
<evidence type="ECO:0000256" key="12">
    <source>
        <dbReference type="ARBA" id="ARBA00023098"/>
    </source>
</evidence>
<comment type="pathway">
    <text evidence="3">Sphingolipid metabolism.</text>
</comment>
<dbReference type="RefSeq" id="XP_029634330.1">
    <property type="nucleotide sequence ID" value="XM_029778470.2"/>
</dbReference>
<protein>
    <recommendedName>
        <fullName evidence="5">ceramide glucosyltransferase</fullName>
        <ecNumber evidence="5">2.4.1.80</ecNumber>
    </recommendedName>
</protein>
<evidence type="ECO:0000256" key="3">
    <source>
        <dbReference type="ARBA" id="ARBA00004991"/>
    </source>
</evidence>
<comment type="subcellular location">
    <subcellularLocation>
        <location evidence="1">Golgi apparatus membrane</location>
        <topology evidence="1">Multi-pass membrane protein</topology>
    </subcellularLocation>
</comment>
<dbReference type="InterPro" id="IPR029044">
    <property type="entry name" value="Nucleotide-diphossugar_trans"/>
</dbReference>